<dbReference type="STRING" id="946362.F2U4P7"/>
<dbReference type="RefSeq" id="XP_004995849.1">
    <property type="nucleotide sequence ID" value="XM_004995792.1"/>
</dbReference>
<dbReference type="PANTHER" id="PTHR23004">
    <property type="entry name" value="DOUBLECORTIN DOMAIN CONTAINING 2"/>
    <property type="match status" value="1"/>
</dbReference>
<dbReference type="FunCoup" id="F2U4P7">
    <property type="interactions" value="55"/>
</dbReference>
<feature type="domain" description="EF-hand" evidence="3">
    <location>
        <begin position="705"/>
        <end position="740"/>
    </location>
</feature>
<feature type="region of interest" description="Disordered" evidence="2">
    <location>
        <begin position="352"/>
        <end position="376"/>
    </location>
</feature>
<keyword evidence="1" id="KW-0106">Calcium</keyword>
<dbReference type="InterPro" id="IPR003533">
    <property type="entry name" value="Doublecortin_dom"/>
</dbReference>
<proteinExistence type="predicted"/>
<feature type="domain" description="EF-hand" evidence="3">
    <location>
        <begin position="469"/>
        <end position="504"/>
    </location>
</feature>
<feature type="domain" description="EF-hand" evidence="3">
    <location>
        <begin position="307"/>
        <end position="342"/>
    </location>
</feature>
<dbReference type="PROSITE" id="PS50309">
    <property type="entry name" value="DC"/>
    <property type="match status" value="1"/>
</dbReference>
<evidence type="ECO:0008006" key="7">
    <source>
        <dbReference type="Google" id="ProtNLM"/>
    </source>
</evidence>
<keyword evidence="6" id="KW-1185">Reference proteome</keyword>
<dbReference type="InterPro" id="IPR036572">
    <property type="entry name" value="Doublecortin_dom_sf"/>
</dbReference>
<accession>F2U4P7</accession>
<dbReference type="OMA" id="EFNEFRY"/>
<gene>
    <name evidence="5" type="ORF">PTSG_03268</name>
</gene>
<feature type="domain" description="EF-hand" evidence="3">
    <location>
        <begin position="198"/>
        <end position="233"/>
    </location>
</feature>
<dbReference type="SUPFAM" id="SSF47473">
    <property type="entry name" value="EF-hand"/>
    <property type="match status" value="2"/>
</dbReference>
<evidence type="ECO:0000259" key="3">
    <source>
        <dbReference type="PROSITE" id="PS50222"/>
    </source>
</evidence>
<sequence length="750" mass="84012">MTCAVVCDVVWSSIDGTVIKEPSQLKTGEYYVAAGKQAFKAVPYKLPAGHARPGAKATPTKSRTKGVSAGSKVILVARNGESHAPTRVPIPQRGRPSIDDVVELVNQRLVLPSGKRVSKLYTAEGKPVSSPSQLEDQCLYVACGVREKFTPLSYDLWKSVSGHKAGVSPVKPVKTKGVGKITTSKFNQLETHFKNLVKDKRQMDSLWRALDFNNNGIVSLAEIDKLVVERYPLLDHKPALMRAYKQTTLKDGDGDAWVERREFPALIRNIFYFNKLFHVFDVIDRDDDRRVDLGEFLKSAEHLGLSLSRQQLEQEFALMDKNGGGLVLFDEMCSWVARNSCPVDGEVVTSATSASKTMETHASSSSSKQPKKLDRKADIDTREFDALEAEMKALMADPQQLKAAWRSCDYNGNGICSLAEIDKWVVEQYPLLNSKPALMRAYKQTTLKDGDGDAWVERREFPALIRNIFYFNKLFHVFEDIDRDDDRRLDFDEFKRGLGEIGLSIPTSEARAEFDLMDMNDGGIVLFDEFCAYVARKAIPVDGEVLTEYTRASKNVGTSSGTSAGRKDEKMQKQINTDAMLAKFDAVEERFKKLLSTPAAVKKVWRRIDYNGNGIVSLAEIDKWAVENYPVLNHKPAMMRAYKHTTLKDGDGDAWVEPGEFPALLRNLLYFVKTFTVFTAIDQGQDRRIDVREFAQGQKALGMHLSPDEVKREFAAIDTNGGGQVLFDEFCQWVATKSLPIDKSLATFTQ</sequence>
<evidence type="ECO:0000313" key="5">
    <source>
        <dbReference type="EMBL" id="EGD82613.1"/>
    </source>
</evidence>
<dbReference type="Gene3D" id="1.10.238.10">
    <property type="entry name" value="EF-hand"/>
    <property type="match status" value="4"/>
</dbReference>
<dbReference type="AlphaFoldDB" id="F2U4P7"/>
<dbReference type="EMBL" id="GL832961">
    <property type="protein sequence ID" value="EGD82613.1"/>
    <property type="molecule type" value="Genomic_DNA"/>
</dbReference>
<dbReference type="GeneID" id="16076435"/>
<dbReference type="PANTHER" id="PTHR23004:SF11">
    <property type="entry name" value="PROTEIN RPI-1"/>
    <property type="match status" value="1"/>
</dbReference>
<dbReference type="GO" id="GO:0035556">
    <property type="term" value="P:intracellular signal transduction"/>
    <property type="evidence" value="ECO:0007669"/>
    <property type="project" value="InterPro"/>
</dbReference>
<dbReference type="Pfam" id="PF13499">
    <property type="entry name" value="EF-hand_7"/>
    <property type="match status" value="3"/>
</dbReference>
<dbReference type="InterPro" id="IPR011992">
    <property type="entry name" value="EF-hand-dom_pair"/>
</dbReference>
<dbReference type="SUPFAM" id="SSF89837">
    <property type="entry name" value="Doublecortin (DC)"/>
    <property type="match status" value="1"/>
</dbReference>
<dbReference type="GO" id="GO:0005874">
    <property type="term" value="C:microtubule"/>
    <property type="evidence" value="ECO:0007669"/>
    <property type="project" value="TreeGrafter"/>
</dbReference>
<evidence type="ECO:0000259" key="4">
    <source>
        <dbReference type="PROSITE" id="PS50309"/>
    </source>
</evidence>
<dbReference type="SMART" id="SM00054">
    <property type="entry name" value="EFh"/>
    <property type="match status" value="8"/>
</dbReference>
<dbReference type="InParanoid" id="F2U4P7"/>
<feature type="domain" description="EF-hand" evidence="3">
    <location>
        <begin position="271"/>
        <end position="306"/>
    </location>
</feature>
<protein>
    <recommendedName>
        <fullName evidence="7">Calmodulin</fullName>
    </recommendedName>
</protein>
<organism evidence="6">
    <name type="scientific">Salpingoeca rosetta (strain ATCC 50818 / BSB-021)</name>
    <dbReference type="NCBI Taxonomy" id="946362"/>
    <lineage>
        <taxon>Eukaryota</taxon>
        <taxon>Choanoflagellata</taxon>
        <taxon>Craspedida</taxon>
        <taxon>Salpingoecidae</taxon>
        <taxon>Salpingoeca</taxon>
    </lineage>
</organism>
<dbReference type="SMART" id="SM00537">
    <property type="entry name" value="DCX"/>
    <property type="match status" value="1"/>
</dbReference>
<feature type="domain" description="EF-hand" evidence="3">
    <location>
        <begin position="505"/>
        <end position="540"/>
    </location>
</feature>
<dbReference type="InterPro" id="IPR002048">
    <property type="entry name" value="EF_hand_dom"/>
</dbReference>
<dbReference type="Gene3D" id="3.10.20.230">
    <property type="entry name" value="Doublecortin domain"/>
    <property type="match status" value="1"/>
</dbReference>
<evidence type="ECO:0000256" key="2">
    <source>
        <dbReference type="SAM" id="MobiDB-lite"/>
    </source>
</evidence>
<feature type="domain" description="Doublecortin" evidence="4">
    <location>
        <begin position="72"/>
        <end position="155"/>
    </location>
</feature>
<dbReference type="InterPro" id="IPR018247">
    <property type="entry name" value="EF_Hand_1_Ca_BS"/>
</dbReference>
<evidence type="ECO:0000256" key="1">
    <source>
        <dbReference type="ARBA" id="ARBA00022837"/>
    </source>
</evidence>
<dbReference type="GO" id="GO:0005815">
    <property type="term" value="C:microtubule organizing center"/>
    <property type="evidence" value="ECO:0007669"/>
    <property type="project" value="TreeGrafter"/>
</dbReference>
<dbReference type="Proteomes" id="UP000007799">
    <property type="component" value="Unassembled WGS sequence"/>
</dbReference>
<name>F2U4P7_SALR5</name>
<dbReference type="Pfam" id="PF03607">
    <property type="entry name" value="DCX"/>
    <property type="match status" value="1"/>
</dbReference>
<dbReference type="GO" id="GO:0005509">
    <property type="term" value="F:calcium ion binding"/>
    <property type="evidence" value="ECO:0007669"/>
    <property type="project" value="InterPro"/>
</dbReference>
<dbReference type="PROSITE" id="PS50222">
    <property type="entry name" value="EF_HAND_2"/>
    <property type="match status" value="7"/>
</dbReference>
<feature type="domain" description="EF-hand" evidence="3">
    <location>
        <begin position="596"/>
        <end position="631"/>
    </location>
</feature>
<dbReference type="CDD" id="cd00051">
    <property type="entry name" value="EFh"/>
    <property type="match status" value="1"/>
</dbReference>
<evidence type="ECO:0000313" key="6">
    <source>
        <dbReference type="Proteomes" id="UP000007799"/>
    </source>
</evidence>
<feature type="compositionally biased region" description="Polar residues" evidence="2">
    <location>
        <begin position="352"/>
        <end position="368"/>
    </location>
</feature>
<reference evidence="5" key="1">
    <citation type="submission" date="2009-08" db="EMBL/GenBank/DDBJ databases">
        <title>Annotation of Salpingoeca rosetta.</title>
        <authorList>
            <consortium name="The Broad Institute Genome Sequencing Platform"/>
            <person name="Russ C."/>
            <person name="Cuomo C."/>
            <person name="Burger G."/>
            <person name="Gray M.W."/>
            <person name="Holland P.W.H."/>
            <person name="King N."/>
            <person name="Lang F.B.F."/>
            <person name="Roger A.J."/>
            <person name="Ruiz-Trillo I."/>
            <person name="Young S.K."/>
            <person name="Zeng Q."/>
            <person name="Gargeya S."/>
            <person name="Alvarado L."/>
            <person name="Berlin A."/>
            <person name="Chapman S.B."/>
            <person name="Chen Z."/>
            <person name="Freedman E."/>
            <person name="Gellesch M."/>
            <person name="Goldberg J."/>
            <person name="Griggs A."/>
            <person name="Gujja S."/>
            <person name="Heilman E."/>
            <person name="Heiman D."/>
            <person name="Howarth C."/>
            <person name="Mehta T."/>
            <person name="Neiman D."/>
            <person name="Pearson M."/>
            <person name="Roberts A."/>
            <person name="Saif S."/>
            <person name="Shea T."/>
            <person name="Shenoy N."/>
            <person name="Sisk P."/>
            <person name="Stolte C."/>
            <person name="Sykes S."/>
            <person name="White J."/>
            <person name="Yandava C."/>
            <person name="Haas B."/>
            <person name="Nusbaum C."/>
            <person name="Birren B."/>
        </authorList>
    </citation>
    <scope>NUCLEOTIDE SEQUENCE [LARGE SCALE GENOMIC DNA]</scope>
    <source>
        <strain evidence="5">ATCC 50818</strain>
    </source>
</reference>
<dbReference type="eggNOG" id="KOG3757">
    <property type="taxonomic scope" value="Eukaryota"/>
</dbReference>
<dbReference type="PROSITE" id="PS00018">
    <property type="entry name" value="EF_HAND_1"/>
    <property type="match status" value="5"/>
</dbReference>
<dbReference type="OrthoDB" id="26525at2759"/>